<feature type="transmembrane region" description="Helical" evidence="6">
    <location>
        <begin position="424"/>
        <end position="446"/>
    </location>
</feature>
<feature type="transmembrane region" description="Helical" evidence="6">
    <location>
        <begin position="201"/>
        <end position="218"/>
    </location>
</feature>
<dbReference type="GO" id="GO:0005886">
    <property type="term" value="C:plasma membrane"/>
    <property type="evidence" value="ECO:0007669"/>
    <property type="project" value="TreeGrafter"/>
</dbReference>
<dbReference type="EMBL" id="VNKQ01000007">
    <property type="protein sequence ID" value="KAG0649975.1"/>
    <property type="molecule type" value="Genomic_DNA"/>
</dbReference>
<evidence type="ECO:0000256" key="1">
    <source>
        <dbReference type="ARBA" id="ARBA00004141"/>
    </source>
</evidence>
<keyword evidence="4 6" id="KW-1133">Transmembrane helix</keyword>
<feature type="transmembrane region" description="Helical" evidence="6">
    <location>
        <begin position="163"/>
        <end position="181"/>
    </location>
</feature>
<keyword evidence="3 6" id="KW-0812">Transmembrane</keyword>
<feature type="transmembrane region" description="Helical" evidence="6">
    <location>
        <begin position="508"/>
        <end position="530"/>
    </location>
</feature>
<evidence type="ECO:0000313" key="8">
    <source>
        <dbReference type="Proteomes" id="UP000785200"/>
    </source>
</evidence>
<sequence length="589" mass="66275">MATPPRGIRFLNPKNLLSVVRVKKSNFQNAIKSKENFLEYIRTPGSKLDPEGTWSWVNEDLLPTPVEKRTWLWYNYFNFYFSLSMDNWTLGSTMIGIGLSWWQSIIVIFVAQLISSIAMCVNSRVGETYHIGYPIVCRAVFGVYGAYYYVAARAVLAVVYYSIKLYVGSQFFVVMLTAVFGKHFSDIHNAVPVSVGFTTQQFIAFFLYWLCHIPFTLLRPNQVKWLFTVKMFTVVPACIGLFIFCMVNTKAQLGGALPKSATLGGAGWFWIYAINSGIGNFANIITNQPDFARWAKYRGASIWSQLFASPISVTFAATLGILATSAINNVWGLELWNQWDLLSAIMERYPRSDVKFAVFLCAFFWAVLVMATNIAANMIPFGSDSSMLCPRYINMTRGQFLGLVLAWAMCPWKILFSAETFTKFLGGYIIFMASAVGIMIADYFFISRGNIMLKYLYSGDKTNPHYYYTWGWNIQALIAYVVGVVLPLPGFIGSLGADVSETATNLGHLGWCLSFVVSIVVYLLICRVWPTQNQKAMNSMNLKFEELTGEEFIYTGDAVYGRSLDNDSVDIQDDIENAVQISLGGEKKS</sequence>
<dbReference type="Gene3D" id="1.10.4160.10">
    <property type="entry name" value="Hydantoin permease"/>
    <property type="match status" value="1"/>
</dbReference>
<comment type="similarity">
    <text evidence="2">Belongs to the purine-cytosine permease (2.A.39) family.</text>
</comment>
<comment type="subcellular location">
    <subcellularLocation>
        <location evidence="1">Membrane</location>
        <topology evidence="1">Multi-pass membrane protein</topology>
    </subcellularLocation>
</comment>
<evidence type="ECO:0000256" key="2">
    <source>
        <dbReference type="ARBA" id="ARBA00008974"/>
    </source>
</evidence>
<feature type="transmembrane region" description="Helical" evidence="6">
    <location>
        <begin position="225"/>
        <end position="247"/>
    </location>
</feature>
<feature type="transmembrane region" description="Helical" evidence="6">
    <location>
        <begin position="306"/>
        <end position="327"/>
    </location>
</feature>
<dbReference type="Proteomes" id="UP000785200">
    <property type="component" value="Unassembled WGS sequence"/>
</dbReference>
<reference evidence="7" key="1">
    <citation type="submission" date="2019-07" db="EMBL/GenBank/DDBJ databases">
        <title>Hyphodiscus hymeniophilus genome sequencing and assembly.</title>
        <authorList>
            <person name="Kramer G."/>
            <person name="Nodwell J."/>
        </authorList>
    </citation>
    <scope>NUCLEOTIDE SEQUENCE</scope>
    <source>
        <strain evidence="7">ATCC 34498</strain>
    </source>
</reference>
<feature type="transmembrane region" description="Helical" evidence="6">
    <location>
        <begin position="99"/>
        <end position="119"/>
    </location>
</feature>
<dbReference type="InterPro" id="IPR045225">
    <property type="entry name" value="Uracil/uridine/allantoin_perm"/>
</dbReference>
<feature type="transmembrane region" description="Helical" evidence="6">
    <location>
        <begin position="400"/>
        <end position="418"/>
    </location>
</feature>
<keyword evidence="5 6" id="KW-0472">Membrane</keyword>
<comment type="caution">
    <text evidence="7">The sequence shown here is derived from an EMBL/GenBank/DDBJ whole genome shotgun (WGS) entry which is preliminary data.</text>
</comment>
<accession>A0A9P6VLV7</accession>
<dbReference type="PANTHER" id="PTHR30618">
    <property type="entry name" value="NCS1 FAMILY PURINE/PYRIMIDINE TRANSPORTER"/>
    <property type="match status" value="1"/>
</dbReference>
<dbReference type="AlphaFoldDB" id="A0A9P6VLV7"/>
<evidence type="ECO:0000256" key="6">
    <source>
        <dbReference type="SAM" id="Phobius"/>
    </source>
</evidence>
<dbReference type="PANTHER" id="PTHR30618:SF0">
    <property type="entry name" value="PURINE-URACIL PERMEASE NCS1"/>
    <property type="match status" value="1"/>
</dbReference>
<evidence type="ECO:0000256" key="5">
    <source>
        <dbReference type="ARBA" id="ARBA00023136"/>
    </source>
</evidence>
<feature type="transmembrane region" description="Helical" evidence="6">
    <location>
        <begin position="131"/>
        <end position="151"/>
    </location>
</feature>
<protein>
    <submittedName>
        <fullName evidence="7">Allantoin transport</fullName>
    </submittedName>
</protein>
<gene>
    <name evidence="7" type="ORF">D0Z07_3916</name>
</gene>
<dbReference type="InterPro" id="IPR001248">
    <property type="entry name" value="Pur-cyt_permease"/>
</dbReference>
<evidence type="ECO:0000256" key="3">
    <source>
        <dbReference type="ARBA" id="ARBA00022692"/>
    </source>
</evidence>
<dbReference type="GO" id="GO:0015205">
    <property type="term" value="F:nucleobase transmembrane transporter activity"/>
    <property type="evidence" value="ECO:0007669"/>
    <property type="project" value="TreeGrafter"/>
</dbReference>
<feature type="transmembrane region" description="Helical" evidence="6">
    <location>
        <begin position="467"/>
        <end position="488"/>
    </location>
</feature>
<keyword evidence="8" id="KW-1185">Reference proteome</keyword>
<feature type="transmembrane region" description="Helical" evidence="6">
    <location>
        <begin position="267"/>
        <end position="285"/>
    </location>
</feature>
<organism evidence="7 8">
    <name type="scientific">Hyphodiscus hymeniophilus</name>
    <dbReference type="NCBI Taxonomy" id="353542"/>
    <lineage>
        <taxon>Eukaryota</taxon>
        <taxon>Fungi</taxon>
        <taxon>Dikarya</taxon>
        <taxon>Ascomycota</taxon>
        <taxon>Pezizomycotina</taxon>
        <taxon>Leotiomycetes</taxon>
        <taxon>Helotiales</taxon>
        <taxon>Hyphodiscaceae</taxon>
        <taxon>Hyphodiscus</taxon>
    </lineage>
</organism>
<evidence type="ECO:0000313" key="7">
    <source>
        <dbReference type="EMBL" id="KAG0649975.1"/>
    </source>
</evidence>
<dbReference type="Pfam" id="PF02133">
    <property type="entry name" value="Transp_cyt_pur"/>
    <property type="match status" value="1"/>
</dbReference>
<proteinExistence type="inferred from homology"/>
<name>A0A9P6VLV7_9HELO</name>
<evidence type="ECO:0000256" key="4">
    <source>
        <dbReference type="ARBA" id="ARBA00022989"/>
    </source>
</evidence>
<feature type="transmembrane region" description="Helical" evidence="6">
    <location>
        <begin position="356"/>
        <end position="379"/>
    </location>
</feature>
<dbReference type="OrthoDB" id="2018619at2759"/>